<evidence type="ECO:0000313" key="2">
    <source>
        <dbReference type="Proteomes" id="UP000255317"/>
    </source>
</evidence>
<keyword evidence="2" id="KW-1185">Reference proteome</keyword>
<comment type="caution">
    <text evidence="1">The sequence shown here is derived from an EMBL/GenBank/DDBJ whole genome shotgun (WGS) entry which is preliminary data.</text>
</comment>
<dbReference type="OrthoDB" id="1452581at2"/>
<accession>A0A370QLC5</accession>
<gene>
    <name evidence="1" type="ORF">C8D94_1011055</name>
</gene>
<proteinExistence type="predicted"/>
<evidence type="ECO:0000313" key="1">
    <source>
        <dbReference type="EMBL" id="RDK89174.1"/>
    </source>
</evidence>
<organism evidence="1 2">
    <name type="scientific">Marinirhabdus gelatinilytica</name>
    <dbReference type="NCBI Taxonomy" id="1703343"/>
    <lineage>
        <taxon>Bacteria</taxon>
        <taxon>Pseudomonadati</taxon>
        <taxon>Bacteroidota</taxon>
        <taxon>Flavobacteriia</taxon>
        <taxon>Flavobacteriales</taxon>
        <taxon>Flavobacteriaceae</taxon>
    </lineage>
</organism>
<protein>
    <submittedName>
        <fullName evidence="1">Uncharacterized protein</fullName>
    </submittedName>
</protein>
<dbReference type="AlphaFoldDB" id="A0A370QLC5"/>
<dbReference type="EMBL" id="QRAO01000001">
    <property type="protein sequence ID" value="RDK89174.1"/>
    <property type="molecule type" value="Genomic_DNA"/>
</dbReference>
<reference evidence="1 2" key="1">
    <citation type="submission" date="2018-07" db="EMBL/GenBank/DDBJ databases">
        <title>Genomic Encyclopedia of Type Strains, Phase IV (KMG-IV): sequencing the most valuable type-strain genomes for metagenomic binning, comparative biology and taxonomic classification.</title>
        <authorList>
            <person name="Goeker M."/>
        </authorList>
    </citation>
    <scope>NUCLEOTIDE SEQUENCE [LARGE SCALE GENOMIC DNA]</scope>
    <source>
        <strain evidence="1 2">DSM 101478</strain>
    </source>
</reference>
<dbReference type="Proteomes" id="UP000255317">
    <property type="component" value="Unassembled WGS sequence"/>
</dbReference>
<name>A0A370QLC5_9FLAO</name>
<sequence length="59" mass="6752">MKPNTFNICPTCIHRDSCVITHDKSQVWSCSEYEEGATEAKNQHLVNNINKEKPEMVMA</sequence>
<dbReference type="RefSeq" id="WP_147278497.1">
    <property type="nucleotide sequence ID" value="NZ_QRAO01000001.1"/>
</dbReference>